<dbReference type="RefSeq" id="WP_023403759.1">
    <property type="nucleotide sequence ID" value="NZ_BAUJ01000019.1"/>
</dbReference>
<reference evidence="3 4" key="2">
    <citation type="submission" date="2013-11" db="EMBL/GenBank/DDBJ databases">
        <title>Whole genome shotgun sequence of Vibrio halioticoli NBRC 102217.</title>
        <authorList>
            <person name="Isaki S."/>
            <person name="Kimura A."/>
            <person name="Ohji S."/>
            <person name="Hosoyama A."/>
            <person name="Fujita N."/>
            <person name="Hashimoto M."/>
            <person name="Hosoyama Y."/>
            <person name="Yamazoe A."/>
        </authorList>
    </citation>
    <scope>NUCLEOTIDE SEQUENCE [LARGE SCALE GENOMIC DNA]</scope>
    <source>
        <strain evidence="3 4">NBRC 102217</strain>
    </source>
</reference>
<dbReference type="Gene3D" id="2.10.260.10">
    <property type="match status" value="1"/>
</dbReference>
<reference evidence="3 4" key="1">
    <citation type="submission" date="2013-10" db="EMBL/GenBank/DDBJ databases">
        <authorList>
            <person name="Ichikawa N."/>
            <person name="Kimura A."/>
            <person name="Ohji S."/>
            <person name="Hosoyama A."/>
            <person name="Fujita N."/>
        </authorList>
    </citation>
    <scope>NUCLEOTIDE SEQUENCE [LARGE SCALE GENOMIC DNA]</scope>
    <source>
        <strain evidence="3 4">NBRC 102217</strain>
    </source>
</reference>
<dbReference type="SUPFAM" id="SSF89447">
    <property type="entry name" value="AbrB/MazE/MraZ-like"/>
    <property type="match status" value="1"/>
</dbReference>
<protein>
    <recommendedName>
        <fullName evidence="2">SpoVT-AbrB domain-containing protein</fullName>
    </recommendedName>
</protein>
<proteinExistence type="predicted"/>
<accession>V5FKH0</accession>
<organism evidence="3 4">
    <name type="scientific">Vibrio halioticoli NBRC 102217</name>
    <dbReference type="NCBI Taxonomy" id="1219072"/>
    <lineage>
        <taxon>Bacteria</taxon>
        <taxon>Pseudomonadati</taxon>
        <taxon>Pseudomonadota</taxon>
        <taxon>Gammaproteobacteria</taxon>
        <taxon>Vibrionales</taxon>
        <taxon>Vibrionaceae</taxon>
        <taxon>Vibrio</taxon>
    </lineage>
</organism>
<evidence type="ECO:0000313" key="4">
    <source>
        <dbReference type="Proteomes" id="UP000017800"/>
    </source>
</evidence>
<keyword evidence="4" id="KW-1185">Reference proteome</keyword>
<dbReference type="GO" id="GO:0003677">
    <property type="term" value="F:DNA binding"/>
    <property type="evidence" value="ECO:0007669"/>
    <property type="project" value="InterPro"/>
</dbReference>
<dbReference type="SMART" id="SM00966">
    <property type="entry name" value="SpoVT_AbrB"/>
    <property type="match status" value="1"/>
</dbReference>
<feature type="region of interest" description="Disordered" evidence="1">
    <location>
        <begin position="60"/>
        <end position="106"/>
    </location>
</feature>
<dbReference type="AlphaFoldDB" id="V5FKH0"/>
<evidence type="ECO:0000313" key="3">
    <source>
        <dbReference type="EMBL" id="GAD89392.1"/>
    </source>
</evidence>
<dbReference type="Pfam" id="PF04014">
    <property type="entry name" value="MazE_antitoxin"/>
    <property type="match status" value="1"/>
</dbReference>
<dbReference type="EMBL" id="BAUJ01000019">
    <property type="protein sequence ID" value="GAD89392.1"/>
    <property type="molecule type" value="Genomic_DNA"/>
</dbReference>
<evidence type="ECO:0000259" key="2">
    <source>
        <dbReference type="SMART" id="SM00966"/>
    </source>
</evidence>
<dbReference type="Proteomes" id="UP000017800">
    <property type="component" value="Unassembled WGS sequence"/>
</dbReference>
<feature type="domain" description="SpoVT-AbrB" evidence="2">
    <location>
        <begin position="6"/>
        <end position="51"/>
    </location>
</feature>
<evidence type="ECO:0000256" key="1">
    <source>
        <dbReference type="SAM" id="MobiDB-lite"/>
    </source>
</evidence>
<dbReference type="InterPro" id="IPR037914">
    <property type="entry name" value="SpoVT-AbrB_sf"/>
</dbReference>
<comment type="caution">
    <text evidence="3">The sequence shown here is derived from an EMBL/GenBank/DDBJ whole genome shotgun (WGS) entry which is preliminary data.</text>
</comment>
<gene>
    <name evidence="3" type="ORF">VHA01S_019_00690</name>
</gene>
<name>V5FKH0_9VIBR</name>
<dbReference type="InterPro" id="IPR007159">
    <property type="entry name" value="SpoVT-AbrB_dom"/>
</dbReference>
<sequence length="106" mass="12023">METILIKIESSTGIVIPDEFLAEMQLKPGSKVTLIRKEDGFFVKALDKKPKFDIKDLMANTDFDSQRNDPELQEWQARSRSGREGSKSQPPLLVGYRTNLPDLIIS</sequence>